<sequence length="670" mass="72583">MMRTLRDWLVGGLCLVGLVVCAQGQAATLTSLEFAQRGDGGIDALLAFDGPAPEPHSYRSESPAQIIVDLPGTQNQLEQRRFGIDRDGVREVSVAETGERTRLVFGLDEPLPYSTQRQGESLRVRLGGDAAERATALTRIRDLDFRRGDNGGGRLVVTLDHGGVTPETDTEGDTLKVTLPGVRLPGDMDRILDVSDFDTPVSRIVPQSDDDGVTLTLDNREAFQHLVTQRGDQLIVEVQPRDDDTRALEGDTQEYDGEPVSLNFQNIQVREVLSVLSDFSGVNIVASDSVQGSVTLNLTQVPWDQALDLILKSHGLASRREGDVIVVAPADELAQMERQTLENRAQSQQLAPLKTEYVQVRYAKATDLATMLRGSEGFGLLSERGRVTVDERTNTLLVRDTPEQLAGIRGMLDKLDVPVRQVQIEARIVIARDTASQELGVNWGVSQSQGVTFDEDGVGSVVDRNPSGANRGSAGLSVDLGDSDGSGSAFSFGYLSGDVLLDLELRALESEGKSQTISQPKIITANQKKAVIKQGQEIPYQESTSSGATNVEFKEAVLSLEATPQITPDGSIVMDLLINNDTVSDMSFGDGAPAIDTNSIETQVLVNDGETVVLGGILTSEQLRNLYKTPLLGDLPFIGSLFRYTQESNEKVELLIFITPKIIGDEQANR</sequence>
<keyword evidence="11" id="KW-1185">Reference proteome</keyword>
<comment type="subcellular location">
    <subcellularLocation>
        <location evidence="8">Cell outer membrane</location>
    </subcellularLocation>
    <subcellularLocation>
        <location evidence="1">Membrane</location>
    </subcellularLocation>
</comment>
<comment type="similarity">
    <text evidence="7">Belongs to the bacterial secretin family.</text>
</comment>
<evidence type="ECO:0000256" key="8">
    <source>
        <dbReference type="RuleBase" id="RU004004"/>
    </source>
</evidence>
<dbReference type="InterPro" id="IPR038591">
    <property type="entry name" value="NolW-like_sf"/>
</dbReference>
<keyword evidence="3" id="KW-0732">Signal</keyword>
<evidence type="ECO:0000256" key="2">
    <source>
        <dbReference type="ARBA" id="ARBA00022448"/>
    </source>
</evidence>
<protein>
    <submittedName>
        <fullName evidence="10">Type IV pilus secretin PilQ</fullName>
    </submittedName>
</protein>
<evidence type="ECO:0000256" key="1">
    <source>
        <dbReference type="ARBA" id="ARBA00004370"/>
    </source>
</evidence>
<dbReference type="Proteomes" id="UP001596015">
    <property type="component" value="Unassembled WGS sequence"/>
</dbReference>
<evidence type="ECO:0000256" key="3">
    <source>
        <dbReference type="ARBA" id="ARBA00022729"/>
    </source>
</evidence>
<dbReference type="InterPro" id="IPR001775">
    <property type="entry name" value="GspD/PilQ"/>
</dbReference>
<evidence type="ECO:0000313" key="10">
    <source>
        <dbReference type="EMBL" id="MFC4416931.1"/>
    </source>
</evidence>
<evidence type="ECO:0000313" key="11">
    <source>
        <dbReference type="Proteomes" id="UP001596015"/>
    </source>
</evidence>
<dbReference type="InterPro" id="IPR051808">
    <property type="entry name" value="Type_IV_pilus_biogenesis"/>
</dbReference>
<evidence type="ECO:0000256" key="7">
    <source>
        <dbReference type="RuleBase" id="RU004003"/>
    </source>
</evidence>
<dbReference type="Pfam" id="PF07660">
    <property type="entry name" value="STN"/>
    <property type="match status" value="1"/>
</dbReference>
<dbReference type="Gene3D" id="3.30.1370.120">
    <property type="match status" value="1"/>
</dbReference>
<keyword evidence="4" id="KW-0653">Protein transport</keyword>
<dbReference type="InterPro" id="IPR011662">
    <property type="entry name" value="Secretin/TonB_short_N"/>
</dbReference>
<reference evidence="11" key="1">
    <citation type="journal article" date="2019" name="Int. J. Syst. Evol. Microbiol.">
        <title>The Global Catalogue of Microorganisms (GCM) 10K type strain sequencing project: providing services to taxonomists for standard genome sequencing and annotation.</title>
        <authorList>
            <consortium name="The Broad Institute Genomics Platform"/>
            <consortium name="The Broad Institute Genome Sequencing Center for Infectious Disease"/>
            <person name="Wu L."/>
            <person name="Ma J."/>
        </authorList>
    </citation>
    <scope>NUCLEOTIDE SEQUENCE [LARGE SCALE GENOMIC DNA]</scope>
    <source>
        <strain evidence="11">CCUG 49679</strain>
    </source>
</reference>
<dbReference type="Pfam" id="PF00263">
    <property type="entry name" value="Secretin"/>
    <property type="match status" value="1"/>
</dbReference>
<dbReference type="InterPro" id="IPR013355">
    <property type="entry name" value="Pilus_4_PilQ"/>
</dbReference>
<dbReference type="InterPro" id="IPR005644">
    <property type="entry name" value="NolW-like"/>
</dbReference>
<name>A0ABV8XG53_9GAMM</name>
<keyword evidence="2 8" id="KW-0813">Transport</keyword>
<dbReference type="NCBIfam" id="TIGR02515">
    <property type="entry name" value="IV_pilus_PilQ"/>
    <property type="match status" value="1"/>
</dbReference>
<evidence type="ECO:0000259" key="9">
    <source>
        <dbReference type="SMART" id="SM00965"/>
    </source>
</evidence>
<evidence type="ECO:0000256" key="5">
    <source>
        <dbReference type="ARBA" id="ARBA00023136"/>
    </source>
</evidence>
<dbReference type="InterPro" id="IPR021731">
    <property type="entry name" value="AMIN_dom"/>
</dbReference>
<dbReference type="RefSeq" id="WP_246941198.1">
    <property type="nucleotide sequence ID" value="NZ_JAKGAK010000006.1"/>
</dbReference>
<accession>A0ABV8XG53</accession>
<gene>
    <name evidence="10" type="primary">pilQ</name>
    <name evidence="10" type="ORF">ACFO0E_10970</name>
</gene>
<dbReference type="PRINTS" id="PR00811">
    <property type="entry name" value="BCTERIALGSPD"/>
</dbReference>
<comment type="caution">
    <text evidence="10">The sequence shown here is derived from an EMBL/GenBank/DDBJ whole genome shotgun (WGS) entry which is preliminary data.</text>
</comment>
<evidence type="ECO:0000256" key="4">
    <source>
        <dbReference type="ARBA" id="ARBA00022927"/>
    </source>
</evidence>
<dbReference type="Pfam" id="PF11741">
    <property type="entry name" value="AMIN"/>
    <property type="match status" value="2"/>
</dbReference>
<dbReference type="Pfam" id="PF03958">
    <property type="entry name" value="Secretin_N"/>
    <property type="match status" value="1"/>
</dbReference>
<dbReference type="Gene3D" id="2.60.40.3470">
    <property type="match status" value="1"/>
</dbReference>
<keyword evidence="6" id="KW-0998">Cell outer membrane</keyword>
<dbReference type="EMBL" id="JBHSEO010000055">
    <property type="protein sequence ID" value="MFC4416931.1"/>
    <property type="molecule type" value="Genomic_DNA"/>
</dbReference>
<proteinExistence type="inferred from homology"/>
<keyword evidence="5" id="KW-0472">Membrane</keyword>
<organism evidence="10 11">
    <name type="scientific">Chromohalobacter beijerinckii</name>
    <dbReference type="NCBI Taxonomy" id="86179"/>
    <lineage>
        <taxon>Bacteria</taxon>
        <taxon>Pseudomonadati</taxon>
        <taxon>Pseudomonadota</taxon>
        <taxon>Gammaproteobacteria</taxon>
        <taxon>Oceanospirillales</taxon>
        <taxon>Halomonadaceae</taxon>
        <taxon>Chromohalobacter</taxon>
    </lineage>
</organism>
<evidence type="ECO:0000256" key="6">
    <source>
        <dbReference type="ARBA" id="ARBA00023237"/>
    </source>
</evidence>
<dbReference type="Gene3D" id="3.30.1370.130">
    <property type="match status" value="1"/>
</dbReference>
<dbReference type="SMART" id="SM00965">
    <property type="entry name" value="STN"/>
    <property type="match status" value="1"/>
</dbReference>
<dbReference type="InterPro" id="IPR004846">
    <property type="entry name" value="T2SS/T3SS_dom"/>
</dbReference>
<dbReference type="PANTHER" id="PTHR30604">
    <property type="entry name" value="PROTEIN TRANSPORT PROTEIN HOFQ"/>
    <property type="match status" value="1"/>
</dbReference>
<feature type="domain" description="Secretin/TonB short N-terminal" evidence="9">
    <location>
        <begin position="282"/>
        <end position="330"/>
    </location>
</feature>
<dbReference type="PANTHER" id="PTHR30604:SF1">
    <property type="entry name" value="DNA UTILIZATION PROTEIN HOFQ"/>
    <property type="match status" value="1"/>
</dbReference>